<evidence type="ECO:0000313" key="2">
    <source>
        <dbReference type="Proteomes" id="UP000800235"/>
    </source>
</evidence>
<protein>
    <submittedName>
        <fullName evidence="1">Uncharacterized protein</fullName>
    </submittedName>
</protein>
<dbReference type="Proteomes" id="UP000800235">
    <property type="component" value="Unassembled WGS sequence"/>
</dbReference>
<name>A0A9P4TTG8_9PEZI</name>
<gene>
    <name evidence="1" type="ORF">EJ08DRAFT_27182</name>
</gene>
<organism evidence="1 2">
    <name type="scientific">Tothia fuscella</name>
    <dbReference type="NCBI Taxonomy" id="1048955"/>
    <lineage>
        <taxon>Eukaryota</taxon>
        <taxon>Fungi</taxon>
        <taxon>Dikarya</taxon>
        <taxon>Ascomycota</taxon>
        <taxon>Pezizomycotina</taxon>
        <taxon>Dothideomycetes</taxon>
        <taxon>Pleosporomycetidae</taxon>
        <taxon>Venturiales</taxon>
        <taxon>Cylindrosympodiaceae</taxon>
        <taxon>Tothia</taxon>
    </lineage>
</organism>
<keyword evidence="2" id="KW-1185">Reference proteome</keyword>
<dbReference type="EMBL" id="MU007110">
    <property type="protein sequence ID" value="KAF2420334.1"/>
    <property type="molecule type" value="Genomic_DNA"/>
</dbReference>
<proteinExistence type="predicted"/>
<reference evidence="1" key="1">
    <citation type="journal article" date="2020" name="Stud. Mycol.">
        <title>101 Dothideomycetes genomes: a test case for predicting lifestyles and emergence of pathogens.</title>
        <authorList>
            <person name="Haridas S."/>
            <person name="Albert R."/>
            <person name="Binder M."/>
            <person name="Bloem J."/>
            <person name="Labutti K."/>
            <person name="Salamov A."/>
            <person name="Andreopoulos B."/>
            <person name="Baker S."/>
            <person name="Barry K."/>
            <person name="Bills G."/>
            <person name="Bluhm B."/>
            <person name="Cannon C."/>
            <person name="Castanera R."/>
            <person name="Culley D."/>
            <person name="Daum C."/>
            <person name="Ezra D."/>
            <person name="Gonzalez J."/>
            <person name="Henrissat B."/>
            <person name="Kuo A."/>
            <person name="Liang C."/>
            <person name="Lipzen A."/>
            <person name="Lutzoni F."/>
            <person name="Magnuson J."/>
            <person name="Mondo S."/>
            <person name="Nolan M."/>
            <person name="Ohm R."/>
            <person name="Pangilinan J."/>
            <person name="Park H.-J."/>
            <person name="Ramirez L."/>
            <person name="Alfaro M."/>
            <person name="Sun H."/>
            <person name="Tritt A."/>
            <person name="Yoshinaga Y."/>
            <person name="Zwiers L.-H."/>
            <person name="Turgeon B."/>
            <person name="Goodwin S."/>
            <person name="Spatafora J."/>
            <person name="Crous P."/>
            <person name="Grigoriev I."/>
        </authorList>
    </citation>
    <scope>NUCLEOTIDE SEQUENCE</scope>
    <source>
        <strain evidence="1">CBS 130266</strain>
    </source>
</reference>
<accession>A0A9P4TTG8</accession>
<evidence type="ECO:0000313" key="1">
    <source>
        <dbReference type="EMBL" id="KAF2420334.1"/>
    </source>
</evidence>
<sequence>MFRPLAHYYSKHLDLWIQRTGGIVRFTKQEFYGLFKVALLESFTVSNIQSAWLQSGLYPFDPAVVLDKTKPEEDRPTTSSSRSSASTVYSVSNMPKVRQLLKRAHGLELTGSQIALANFVVKIASSNSILKARAEGAEGAEEALYIEQERRKRGKAVWKVTKVKDIEGKAQFYTPARVTARIDANKAAEVFKETKAFRKAQEKSDKQRQKED</sequence>
<dbReference type="AlphaFoldDB" id="A0A9P4TTG8"/>
<dbReference type="OrthoDB" id="4357141at2759"/>
<comment type="caution">
    <text evidence="1">The sequence shown here is derived from an EMBL/GenBank/DDBJ whole genome shotgun (WGS) entry which is preliminary data.</text>
</comment>